<accession>A0AAD7W4S5</accession>
<name>A0AAD7W4S5_9TELE</name>
<dbReference type="AlphaFoldDB" id="A0AAD7W4S5"/>
<organism evidence="1 2">
    <name type="scientific">Aldrovandia affinis</name>
    <dbReference type="NCBI Taxonomy" id="143900"/>
    <lineage>
        <taxon>Eukaryota</taxon>
        <taxon>Metazoa</taxon>
        <taxon>Chordata</taxon>
        <taxon>Craniata</taxon>
        <taxon>Vertebrata</taxon>
        <taxon>Euteleostomi</taxon>
        <taxon>Actinopterygii</taxon>
        <taxon>Neopterygii</taxon>
        <taxon>Teleostei</taxon>
        <taxon>Notacanthiformes</taxon>
        <taxon>Halosauridae</taxon>
        <taxon>Aldrovandia</taxon>
    </lineage>
</organism>
<comment type="caution">
    <text evidence="1">The sequence shown here is derived from an EMBL/GenBank/DDBJ whole genome shotgun (WGS) entry which is preliminary data.</text>
</comment>
<evidence type="ECO:0000313" key="2">
    <source>
        <dbReference type="Proteomes" id="UP001221898"/>
    </source>
</evidence>
<sequence>MLRRRHKRFLKKTEVETSRTHLGAAAAWRERGPSSPCADTGPPLEACLRRRLAGDCAPGIVRAPRLQTAGVMVGPAGLKDLLSSSNTSERLYPHWSAVCKSSSSTSSLTIIPHCQPSGLEDTRDKATDSRQWNTGCTWIW</sequence>
<proteinExistence type="predicted"/>
<reference evidence="1" key="1">
    <citation type="journal article" date="2023" name="Science">
        <title>Genome structures resolve the early diversification of teleost fishes.</title>
        <authorList>
            <person name="Parey E."/>
            <person name="Louis A."/>
            <person name="Montfort J."/>
            <person name="Bouchez O."/>
            <person name="Roques C."/>
            <person name="Iampietro C."/>
            <person name="Lluch J."/>
            <person name="Castinel A."/>
            <person name="Donnadieu C."/>
            <person name="Desvignes T."/>
            <person name="Floi Bucao C."/>
            <person name="Jouanno E."/>
            <person name="Wen M."/>
            <person name="Mejri S."/>
            <person name="Dirks R."/>
            <person name="Jansen H."/>
            <person name="Henkel C."/>
            <person name="Chen W.J."/>
            <person name="Zahm M."/>
            <person name="Cabau C."/>
            <person name="Klopp C."/>
            <person name="Thompson A.W."/>
            <person name="Robinson-Rechavi M."/>
            <person name="Braasch I."/>
            <person name="Lecointre G."/>
            <person name="Bobe J."/>
            <person name="Postlethwait J.H."/>
            <person name="Berthelot C."/>
            <person name="Roest Crollius H."/>
            <person name="Guiguen Y."/>
        </authorList>
    </citation>
    <scope>NUCLEOTIDE SEQUENCE</scope>
    <source>
        <strain evidence="1">NC1722</strain>
    </source>
</reference>
<gene>
    <name evidence="1" type="ORF">AAFF_G00207270</name>
</gene>
<dbReference type="Proteomes" id="UP001221898">
    <property type="component" value="Unassembled WGS sequence"/>
</dbReference>
<protein>
    <submittedName>
        <fullName evidence="1">Uncharacterized protein</fullName>
    </submittedName>
</protein>
<dbReference type="EMBL" id="JAINUG010000275">
    <property type="protein sequence ID" value="KAJ8384266.1"/>
    <property type="molecule type" value="Genomic_DNA"/>
</dbReference>
<evidence type="ECO:0000313" key="1">
    <source>
        <dbReference type="EMBL" id="KAJ8384266.1"/>
    </source>
</evidence>
<keyword evidence="2" id="KW-1185">Reference proteome</keyword>